<dbReference type="Proteomes" id="UP001224661">
    <property type="component" value="Unassembled WGS sequence"/>
</dbReference>
<dbReference type="Gene3D" id="1.10.10.60">
    <property type="entry name" value="Homeodomain-like"/>
    <property type="match status" value="1"/>
</dbReference>
<organism evidence="4 5">
    <name type="scientific">Streptomyces solicavernae</name>
    <dbReference type="NCBI Taxonomy" id="3043614"/>
    <lineage>
        <taxon>Bacteria</taxon>
        <taxon>Bacillati</taxon>
        <taxon>Actinomycetota</taxon>
        <taxon>Actinomycetes</taxon>
        <taxon>Kitasatosporales</taxon>
        <taxon>Streptomycetaceae</taxon>
        <taxon>Streptomyces</taxon>
    </lineage>
</organism>
<gene>
    <name evidence="4" type="ORF">QIS99_07800</name>
</gene>
<keyword evidence="5" id="KW-1185">Reference proteome</keyword>
<keyword evidence="1 2" id="KW-0238">DNA-binding</keyword>
<dbReference type="PANTHER" id="PTHR47752:SF1">
    <property type="entry name" value="HTH-TYPE TRANSCRIPTIONAL REPRESSOR FABR"/>
    <property type="match status" value="1"/>
</dbReference>
<evidence type="ECO:0000256" key="1">
    <source>
        <dbReference type="ARBA" id="ARBA00023125"/>
    </source>
</evidence>
<evidence type="ECO:0000313" key="4">
    <source>
        <dbReference type="EMBL" id="MDI3386120.1"/>
    </source>
</evidence>
<protein>
    <submittedName>
        <fullName evidence="4">TetR family transcriptional regulator</fullName>
    </submittedName>
</protein>
<evidence type="ECO:0000256" key="2">
    <source>
        <dbReference type="PROSITE-ProRule" id="PRU00335"/>
    </source>
</evidence>
<name>A0ABT6RNW6_9ACTN</name>
<sequence length="218" mass="23924">MSHTPGAPGPRQAQKLRTRQALMSASLELLEQQSLSSLGLREVARAVGISPAGFYRHFCGIPELGVALVEETLGSLRTLIATILAETGDTERRIAHTVELIARHVAEQPAYFRFLVRERTGGVAPVRRAIATQLDLFSEELTEVLAAESELRGWQPEDLRMLAGMYVDQMVMTAAALLEAGPDDTAETARITRTARRRLRLINVGSEHWLDEGQPSSA</sequence>
<proteinExistence type="predicted"/>
<dbReference type="SUPFAM" id="SSF46689">
    <property type="entry name" value="Homeodomain-like"/>
    <property type="match status" value="1"/>
</dbReference>
<dbReference type="Pfam" id="PF00440">
    <property type="entry name" value="TetR_N"/>
    <property type="match status" value="1"/>
</dbReference>
<dbReference type="EMBL" id="JASCIR010000004">
    <property type="protein sequence ID" value="MDI3386120.1"/>
    <property type="molecule type" value="Genomic_DNA"/>
</dbReference>
<dbReference type="PANTHER" id="PTHR47752">
    <property type="entry name" value="HTH-TYPE TRANSCRIPTIONAL REPRESSOR FABR"/>
    <property type="match status" value="1"/>
</dbReference>
<dbReference type="InterPro" id="IPR009057">
    <property type="entry name" value="Homeodomain-like_sf"/>
</dbReference>
<evidence type="ECO:0000259" key="3">
    <source>
        <dbReference type="PROSITE" id="PS50977"/>
    </source>
</evidence>
<comment type="caution">
    <text evidence="4">The sequence shown here is derived from an EMBL/GenBank/DDBJ whole genome shotgun (WGS) entry which is preliminary data.</text>
</comment>
<dbReference type="RefSeq" id="WP_282511802.1">
    <property type="nucleotide sequence ID" value="NZ_JASCIR010000004.1"/>
</dbReference>
<accession>A0ABT6RNW6</accession>
<dbReference type="Gene3D" id="1.10.357.10">
    <property type="entry name" value="Tetracycline Repressor, domain 2"/>
    <property type="match status" value="1"/>
</dbReference>
<dbReference type="PROSITE" id="PS50977">
    <property type="entry name" value="HTH_TETR_2"/>
    <property type="match status" value="1"/>
</dbReference>
<reference evidence="4 5" key="1">
    <citation type="submission" date="2023-05" db="EMBL/GenBank/DDBJ databases">
        <title>Draft genome sequence of Streptomyces sp. B-S-A8 isolated from a cave soil in Thailand.</title>
        <authorList>
            <person name="Chamroensaksri N."/>
            <person name="Muangham S."/>
        </authorList>
    </citation>
    <scope>NUCLEOTIDE SEQUENCE [LARGE SCALE GENOMIC DNA]</scope>
    <source>
        <strain evidence="4 5">B-S-A8</strain>
    </source>
</reference>
<dbReference type="InterPro" id="IPR050692">
    <property type="entry name" value="HTH_transcr_repressor_FabR"/>
</dbReference>
<feature type="domain" description="HTH tetR-type" evidence="3">
    <location>
        <begin position="16"/>
        <end position="76"/>
    </location>
</feature>
<feature type="DNA-binding region" description="H-T-H motif" evidence="2">
    <location>
        <begin position="39"/>
        <end position="58"/>
    </location>
</feature>
<evidence type="ECO:0000313" key="5">
    <source>
        <dbReference type="Proteomes" id="UP001224661"/>
    </source>
</evidence>
<dbReference type="InterPro" id="IPR001647">
    <property type="entry name" value="HTH_TetR"/>
</dbReference>